<keyword evidence="1" id="KW-0732">Signal</keyword>
<evidence type="ECO:0000256" key="1">
    <source>
        <dbReference type="SAM" id="SignalP"/>
    </source>
</evidence>
<feature type="chain" id="PRO_5003337920" evidence="1">
    <location>
        <begin position="27"/>
        <end position="59"/>
    </location>
</feature>
<evidence type="ECO:0000313" key="2">
    <source>
        <dbReference type="EMBL" id="CCB57721.1"/>
    </source>
</evidence>
<accession>F6HSE4</accession>
<reference evidence="3" key="1">
    <citation type="journal article" date="2007" name="Nature">
        <title>The grapevine genome sequence suggests ancestral hexaploidization in major angiosperm phyla.</title>
        <authorList>
            <consortium name="The French-Italian Public Consortium for Grapevine Genome Characterization."/>
            <person name="Jaillon O."/>
            <person name="Aury J.-M."/>
            <person name="Noel B."/>
            <person name="Policriti A."/>
            <person name="Clepet C."/>
            <person name="Casagrande A."/>
            <person name="Choisne N."/>
            <person name="Aubourg S."/>
            <person name="Vitulo N."/>
            <person name="Jubin C."/>
            <person name="Vezzi A."/>
            <person name="Legeai F."/>
            <person name="Hugueney P."/>
            <person name="Dasilva C."/>
            <person name="Horner D."/>
            <person name="Mica E."/>
            <person name="Jublot D."/>
            <person name="Poulain J."/>
            <person name="Bruyere C."/>
            <person name="Billault A."/>
            <person name="Segurens B."/>
            <person name="Gouyvenoux M."/>
            <person name="Ugarte E."/>
            <person name="Cattonaro F."/>
            <person name="Anthouard V."/>
            <person name="Vico V."/>
            <person name="Del Fabbro C."/>
            <person name="Alaux M."/>
            <person name="Di Gaspero G."/>
            <person name="Dumas V."/>
            <person name="Felice N."/>
            <person name="Paillard S."/>
            <person name="Juman I."/>
            <person name="Moroldo M."/>
            <person name="Scalabrin S."/>
            <person name="Canaguier A."/>
            <person name="Le Clainche I."/>
            <person name="Malacrida G."/>
            <person name="Durand E."/>
            <person name="Pesole G."/>
            <person name="Laucou V."/>
            <person name="Chatelet P."/>
            <person name="Merdinoglu D."/>
            <person name="Delledonne M."/>
            <person name="Pezzotti M."/>
            <person name="Lecharny A."/>
            <person name="Scarpelli C."/>
            <person name="Artiguenave F."/>
            <person name="Pe M.E."/>
            <person name="Valle G."/>
            <person name="Morgante M."/>
            <person name="Caboche M."/>
            <person name="Adam-Blondon A.-F."/>
            <person name="Weissenbach J."/>
            <person name="Quetier F."/>
            <person name="Wincker P."/>
        </authorList>
    </citation>
    <scope>NUCLEOTIDE SEQUENCE [LARGE SCALE GENOMIC DNA]</scope>
    <source>
        <strain evidence="3">cv. Pinot noir / PN40024</strain>
    </source>
</reference>
<organism evidence="2 3">
    <name type="scientific">Vitis vinifera</name>
    <name type="common">Grape</name>
    <dbReference type="NCBI Taxonomy" id="29760"/>
    <lineage>
        <taxon>Eukaryota</taxon>
        <taxon>Viridiplantae</taxon>
        <taxon>Streptophyta</taxon>
        <taxon>Embryophyta</taxon>
        <taxon>Tracheophyta</taxon>
        <taxon>Spermatophyta</taxon>
        <taxon>Magnoliopsida</taxon>
        <taxon>eudicotyledons</taxon>
        <taxon>Gunneridae</taxon>
        <taxon>Pentapetalae</taxon>
        <taxon>rosids</taxon>
        <taxon>Vitales</taxon>
        <taxon>Vitaceae</taxon>
        <taxon>Viteae</taxon>
        <taxon>Vitis</taxon>
    </lineage>
</organism>
<dbReference type="Proteomes" id="UP000009183">
    <property type="component" value="Chromosome 14"/>
</dbReference>
<dbReference type="AlphaFoldDB" id="F6HSE4"/>
<dbReference type="PaxDb" id="29760-VIT_14s0006g03100.t01"/>
<gene>
    <name evidence="2" type="ordered locus">VIT_14s0006g03100</name>
</gene>
<keyword evidence="3" id="KW-1185">Reference proteome</keyword>
<name>F6HSE4_VITVI</name>
<dbReference type="InParanoid" id="F6HSE4"/>
<dbReference type="EMBL" id="FN596245">
    <property type="protein sequence ID" value="CCB57721.1"/>
    <property type="molecule type" value="Genomic_DNA"/>
</dbReference>
<dbReference type="HOGENOM" id="CLU_2965606_0_0_1"/>
<proteinExistence type="predicted"/>
<protein>
    <submittedName>
        <fullName evidence="2">Uncharacterized protein</fullName>
    </submittedName>
</protein>
<evidence type="ECO:0000313" key="3">
    <source>
        <dbReference type="Proteomes" id="UP000009183"/>
    </source>
</evidence>
<sequence>MEKMSKVTMILALGTISVLRIEKTESENGDEQPSYEIMEYSLEQEIISTSCFAKTARFL</sequence>
<feature type="signal peptide" evidence="1">
    <location>
        <begin position="1"/>
        <end position="26"/>
    </location>
</feature>